<gene>
    <name evidence="8" type="ORF">ACJIZ3_011760</name>
</gene>
<dbReference type="FunFam" id="2.130.10.10:FF:001350">
    <property type="entry name" value="tRNA (guanine-N(7)-)-methyltransferase non-catalytic subunit"/>
    <property type="match status" value="1"/>
</dbReference>
<dbReference type="GO" id="GO:0106004">
    <property type="term" value="P:tRNA (guanine-N7)-methylation"/>
    <property type="evidence" value="ECO:0007669"/>
    <property type="project" value="UniProtKB-UniRule"/>
</dbReference>
<name>A0ABD3UMX6_9LAMI</name>
<evidence type="ECO:0000313" key="8">
    <source>
        <dbReference type="EMBL" id="KAL3849878.1"/>
    </source>
</evidence>
<evidence type="ECO:0000256" key="7">
    <source>
        <dbReference type="PROSITE-ProRule" id="PRU00221"/>
    </source>
</evidence>
<sequence>MEDNNMEESEQKLEIEVAPALITVHPAQESVSVAVGSNLRVFNLKDGCGVKLIDENGGHKDSIRAIRYSKSGHLLVSAGDDKLVKIWGTNSWRCVHSVVSEKRVSALAISNDGMFVCFADKFGVVYVVDIGGDYDFENAAVAKKKAFPILSHYCSIITRLEFSPDGRYIVSADRDFKIRVTLFPKKPENGAHEIHSFCLGHTEFVSCLAFVSSKDYPNGFLVSGSGDSTVRLWDYASGSLLDTCDVGAEAGNLHSNGKQEDILSAVTDLCATSDGSLVAVAIQSLPGIMLLKCKLYSRTLSVAKVVHVAGETFIPTSLGASSSVPLLWMVMGASSSNIHDFESLARVRVVSGFTTTNDSESLVSEKLVLADKEVPGGEPLLQALQGKLTIGKEAFVMAAEAVQTSMRNLLIKKQYSAERREFRKRGRNDKKNQTID</sequence>
<dbReference type="PROSITE" id="PS50082">
    <property type="entry name" value="WD_REPEATS_2"/>
    <property type="match status" value="2"/>
</dbReference>
<keyword evidence="9" id="KW-1185">Reference proteome</keyword>
<evidence type="ECO:0000256" key="5">
    <source>
        <dbReference type="ARBA" id="ARBA00023242"/>
    </source>
</evidence>
<dbReference type="SMART" id="SM00320">
    <property type="entry name" value="WD40"/>
    <property type="match status" value="4"/>
</dbReference>
<evidence type="ECO:0000313" key="9">
    <source>
        <dbReference type="Proteomes" id="UP001634393"/>
    </source>
</evidence>
<evidence type="ECO:0000256" key="2">
    <source>
        <dbReference type="ARBA" id="ARBA00022574"/>
    </source>
</evidence>
<dbReference type="HAMAP" id="MF_03056">
    <property type="entry name" value="TRM82"/>
    <property type="match status" value="1"/>
</dbReference>
<dbReference type="PANTHER" id="PTHR16288">
    <property type="entry name" value="WD40 REPEAT PROTEIN 4"/>
    <property type="match status" value="1"/>
</dbReference>
<protein>
    <recommendedName>
        <fullName evidence="6">tRNA (guanine-N(7)-)-methyltransferase non-catalytic subunit</fullName>
    </recommendedName>
    <alternativeName>
        <fullName evidence="6">WD repeat-containing protein 4 homolog</fullName>
    </alternativeName>
</protein>
<dbReference type="InterPro" id="IPR015943">
    <property type="entry name" value="WD40/YVTN_repeat-like_dom_sf"/>
</dbReference>
<dbReference type="PROSITE" id="PS50096">
    <property type="entry name" value="IQ"/>
    <property type="match status" value="1"/>
</dbReference>
<evidence type="ECO:0000256" key="6">
    <source>
        <dbReference type="HAMAP-Rule" id="MF_03056"/>
    </source>
</evidence>
<comment type="subcellular location">
    <subcellularLocation>
        <location evidence="1 6">Nucleus</location>
    </subcellularLocation>
</comment>
<organism evidence="8 9">
    <name type="scientific">Penstemon smallii</name>
    <dbReference type="NCBI Taxonomy" id="265156"/>
    <lineage>
        <taxon>Eukaryota</taxon>
        <taxon>Viridiplantae</taxon>
        <taxon>Streptophyta</taxon>
        <taxon>Embryophyta</taxon>
        <taxon>Tracheophyta</taxon>
        <taxon>Spermatophyta</taxon>
        <taxon>Magnoliopsida</taxon>
        <taxon>eudicotyledons</taxon>
        <taxon>Gunneridae</taxon>
        <taxon>Pentapetalae</taxon>
        <taxon>asterids</taxon>
        <taxon>lamiids</taxon>
        <taxon>Lamiales</taxon>
        <taxon>Plantaginaceae</taxon>
        <taxon>Cheloneae</taxon>
        <taxon>Penstemon</taxon>
    </lineage>
</organism>
<keyword evidence="5 6" id="KW-0539">Nucleus</keyword>
<dbReference type="InterPro" id="IPR028884">
    <property type="entry name" value="Trm82"/>
</dbReference>
<proteinExistence type="inferred from homology"/>
<dbReference type="AlphaFoldDB" id="A0ABD3UMX6"/>
<dbReference type="InterPro" id="IPR001680">
    <property type="entry name" value="WD40_rpt"/>
</dbReference>
<keyword evidence="3 6" id="KW-0819">tRNA processing</keyword>
<feature type="repeat" description="WD" evidence="7">
    <location>
        <begin position="56"/>
        <end position="97"/>
    </location>
</feature>
<keyword evidence="2 6" id="KW-0853">WD repeat</keyword>
<dbReference type="GO" id="GO:0005634">
    <property type="term" value="C:nucleus"/>
    <property type="evidence" value="ECO:0007669"/>
    <property type="project" value="UniProtKB-SubCell"/>
</dbReference>
<dbReference type="SUPFAM" id="SSF50978">
    <property type="entry name" value="WD40 repeat-like"/>
    <property type="match status" value="1"/>
</dbReference>
<reference evidence="8 9" key="1">
    <citation type="submission" date="2024-12" db="EMBL/GenBank/DDBJ databases">
        <title>The unique morphological basis and parallel evolutionary history of personate flowers in Penstemon.</title>
        <authorList>
            <person name="Depatie T.H."/>
            <person name="Wessinger C.A."/>
        </authorList>
    </citation>
    <scope>NUCLEOTIDE SEQUENCE [LARGE SCALE GENOMIC DNA]</scope>
    <source>
        <strain evidence="8">WTNN_2</strain>
        <tissue evidence="8">Leaf</tissue>
    </source>
</reference>
<dbReference type="EMBL" id="JBJXBP010000001">
    <property type="protein sequence ID" value="KAL3849878.1"/>
    <property type="molecule type" value="Genomic_DNA"/>
</dbReference>
<dbReference type="Gene3D" id="2.130.10.10">
    <property type="entry name" value="YVTN repeat-like/Quinoprotein amine dehydrogenase"/>
    <property type="match status" value="2"/>
</dbReference>
<dbReference type="Pfam" id="PF00400">
    <property type="entry name" value="WD40"/>
    <property type="match status" value="3"/>
</dbReference>
<comment type="similarity">
    <text evidence="6">Belongs to the WD repeat TRM82 family.</text>
</comment>
<dbReference type="PROSITE" id="PS50294">
    <property type="entry name" value="WD_REPEATS_REGION"/>
    <property type="match status" value="2"/>
</dbReference>
<comment type="caution">
    <text evidence="8">The sequence shown here is derived from an EMBL/GenBank/DDBJ whole genome shotgun (WGS) entry which is preliminary data.</text>
</comment>
<keyword evidence="4 6" id="KW-0677">Repeat</keyword>
<dbReference type="Proteomes" id="UP001634393">
    <property type="component" value="Unassembled WGS sequence"/>
</dbReference>
<evidence type="ECO:0000256" key="3">
    <source>
        <dbReference type="ARBA" id="ARBA00022694"/>
    </source>
</evidence>
<dbReference type="PANTHER" id="PTHR16288:SF0">
    <property type="entry name" value="TRNA (GUANINE-N(7)-)-METHYLTRANSFERASE NON-CATALYTIC SUBUNIT WDR4"/>
    <property type="match status" value="1"/>
</dbReference>
<comment type="subunit">
    <text evidence="6">Forms a heterodimer with the catalytic subunit.</text>
</comment>
<accession>A0ABD3UMX6</accession>
<evidence type="ECO:0000256" key="4">
    <source>
        <dbReference type="ARBA" id="ARBA00022737"/>
    </source>
</evidence>
<feature type="repeat" description="WD" evidence="7">
    <location>
        <begin position="198"/>
        <end position="243"/>
    </location>
</feature>
<comment type="pathway">
    <text evidence="6">tRNA modification; N(7)-methylguanine-tRNA biosynthesis.</text>
</comment>
<comment type="function">
    <text evidence="6">Required for the formation of N(7)-methylguanine at position 46 (m7G46) in tRNA. In the complex, it is required to stabilize and induce conformational changes of the catalytic subunit.</text>
</comment>
<dbReference type="InterPro" id="IPR036322">
    <property type="entry name" value="WD40_repeat_dom_sf"/>
</dbReference>
<evidence type="ECO:0000256" key="1">
    <source>
        <dbReference type="ARBA" id="ARBA00004123"/>
    </source>
</evidence>